<dbReference type="RefSeq" id="WP_176798540.1">
    <property type="nucleotide sequence ID" value="NZ_CP040798.1"/>
</dbReference>
<evidence type="ECO:0000256" key="1">
    <source>
        <dbReference type="SAM" id="Phobius"/>
    </source>
</evidence>
<keyword evidence="1" id="KW-1133">Transmembrane helix</keyword>
<feature type="transmembrane region" description="Helical" evidence="1">
    <location>
        <begin position="86"/>
        <end position="104"/>
    </location>
</feature>
<feature type="transmembrane region" description="Helical" evidence="1">
    <location>
        <begin position="6"/>
        <end position="25"/>
    </location>
</feature>
<protein>
    <submittedName>
        <fullName evidence="2">DUF2568 domain-containing protein</fullName>
    </submittedName>
</protein>
<dbReference type="AlphaFoldDB" id="A0A7H8UZ04"/>
<organism evidence="2 3">
    <name type="scientific">Streptococcus sanguinis</name>
    <dbReference type="NCBI Taxonomy" id="1305"/>
    <lineage>
        <taxon>Bacteria</taxon>
        <taxon>Bacillati</taxon>
        <taxon>Bacillota</taxon>
        <taxon>Bacilli</taxon>
        <taxon>Lactobacillales</taxon>
        <taxon>Streptococcaceae</taxon>
        <taxon>Streptococcus</taxon>
    </lineage>
</organism>
<name>A0A7H8UZ04_STRSA</name>
<feature type="transmembrane region" description="Helical" evidence="1">
    <location>
        <begin position="32"/>
        <end position="49"/>
    </location>
</feature>
<sequence>MYFILALRFLLEITAVLGFLLALIIKQSWLEKGLFLLLGVVIVFFWSYYMAPKASHSLLGWQRLVTELLIFILVSLGFWRIYGWKVAMIYFILAMGNLFFLYLFHLN</sequence>
<dbReference type="Proteomes" id="UP000509535">
    <property type="component" value="Chromosome"/>
</dbReference>
<dbReference type="Pfam" id="PF10823">
    <property type="entry name" value="DUF2568"/>
    <property type="match status" value="1"/>
</dbReference>
<accession>A0A7H8UZ04</accession>
<feature type="transmembrane region" description="Helical" evidence="1">
    <location>
        <begin position="61"/>
        <end position="79"/>
    </location>
</feature>
<reference evidence="2 3" key="1">
    <citation type="submission" date="2019-06" db="EMBL/GenBank/DDBJ databases">
        <title>The organization of the Streptococcus sanguinis genomes.</title>
        <authorList>
            <person name="Wang H.Y."/>
            <person name="Chen Y.Y.M."/>
            <person name="Wu C.H."/>
        </authorList>
    </citation>
    <scope>NUCLEOTIDE SEQUENCE [LARGE SCALE GENOMIC DNA]</scope>
    <source>
        <strain evidence="2 3">CGMH058</strain>
    </source>
</reference>
<proteinExistence type="predicted"/>
<evidence type="ECO:0000313" key="2">
    <source>
        <dbReference type="EMBL" id="QLB49639.1"/>
    </source>
</evidence>
<dbReference type="EMBL" id="CP040798">
    <property type="protein sequence ID" value="QLB49639.1"/>
    <property type="molecule type" value="Genomic_DNA"/>
</dbReference>
<dbReference type="InterPro" id="IPR021214">
    <property type="entry name" value="DUF2568"/>
</dbReference>
<keyword evidence="1" id="KW-0472">Membrane</keyword>
<gene>
    <name evidence="2" type="ORF">FDP16_03255</name>
</gene>
<keyword evidence="1" id="KW-0812">Transmembrane</keyword>
<evidence type="ECO:0000313" key="3">
    <source>
        <dbReference type="Proteomes" id="UP000509535"/>
    </source>
</evidence>